<dbReference type="Gene3D" id="1.20.1250.20">
    <property type="entry name" value="MFS general substrate transporter like domains"/>
    <property type="match status" value="1"/>
</dbReference>
<feature type="transmembrane region" description="Helical" evidence="10">
    <location>
        <begin position="74"/>
        <end position="91"/>
    </location>
</feature>
<feature type="transmembrane region" description="Helical" evidence="10">
    <location>
        <begin position="372"/>
        <end position="400"/>
    </location>
</feature>
<dbReference type="PRINTS" id="PR00171">
    <property type="entry name" value="SUGRTRNSPORT"/>
</dbReference>
<feature type="transmembrane region" description="Helical" evidence="10">
    <location>
        <begin position="37"/>
        <end position="62"/>
    </location>
</feature>
<feature type="domain" description="Major facilitator superfamily (MFS) profile" evidence="11">
    <location>
        <begin position="37"/>
        <end position="466"/>
    </location>
</feature>
<dbReference type="PANTHER" id="PTHR48020:SF12">
    <property type="entry name" value="PROTON MYO-INOSITOL COTRANSPORTER"/>
    <property type="match status" value="1"/>
</dbReference>
<comment type="similarity">
    <text evidence="2 7">Belongs to the major facilitator superfamily. Sugar transporter (TC 2.A.1.1) family.</text>
</comment>
<keyword evidence="5 10" id="KW-1133">Transmembrane helix</keyword>
<keyword evidence="4 10" id="KW-0812">Transmembrane</keyword>
<feature type="transmembrane region" description="Helical" evidence="10">
    <location>
        <begin position="161"/>
        <end position="183"/>
    </location>
</feature>
<evidence type="ECO:0000256" key="9">
    <source>
        <dbReference type="SAM" id="MobiDB-lite"/>
    </source>
</evidence>
<dbReference type="GO" id="GO:0022857">
    <property type="term" value="F:transmembrane transporter activity"/>
    <property type="evidence" value="ECO:0007669"/>
    <property type="project" value="InterPro"/>
</dbReference>
<protein>
    <submittedName>
        <fullName evidence="12">MFS transporter, sugar porter (SP) family</fullName>
    </submittedName>
</protein>
<dbReference type="PROSITE" id="PS00217">
    <property type="entry name" value="SUGAR_TRANSPORT_2"/>
    <property type="match status" value="1"/>
</dbReference>
<feature type="coiled-coil region" evidence="8">
    <location>
        <begin position="224"/>
        <end position="258"/>
    </location>
</feature>
<evidence type="ECO:0000256" key="3">
    <source>
        <dbReference type="ARBA" id="ARBA00022448"/>
    </source>
</evidence>
<feature type="transmembrane region" description="Helical" evidence="10">
    <location>
        <begin position="310"/>
        <end position="330"/>
    </location>
</feature>
<feature type="transmembrane region" description="Helical" evidence="10">
    <location>
        <begin position="189"/>
        <end position="207"/>
    </location>
</feature>
<gene>
    <name evidence="12" type="ORF">SAMN04489812_5467</name>
</gene>
<reference evidence="12 13" key="1">
    <citation type="submission" date="2016-10" db="EMBL/GenBank/DDBJ databases">
        <authorList>
            <person name="de Groot N.N."/>
        </authorList>
    </citation>
    <scope>NUCLEOTIDE SEQUENCE [LARGE SCALE GENOMIC DNA]</scope>
    <source>
        <strain evidence="12 13">DSM 21800</strain>
    </source>
</reference>
<feature type="transmembrane region" description="Helical" evidence="10">
    <location>
        <begin position="412"/>
        <end position="438"/>
    </location>
</feature>
<feature type="region of interest" description="Disordered" evidence="9">
    <location>
        <begin position="1"/>
        <end position="27"/>
    </location>
</feature>
<evidence type="ECO:0000256" key="7">
    <source>
        <dbReference type="RuleBase" id="RU003346"/>
    </source>
</evidence>
<dbReference type="STRING" id="630515.SAMN04489812_5467"/>
<dbReference type="RefSeq" id="WP_197679891.1">
    <property type="nucleotide sequence ID" value="NZ_LT629772.1"/>
</dbReference>
<evidence type="ECO:0000313" key="13">
    <source>
        <dbReference type="Proteomes" id="UP000199103"/>
    </source>
</evidence>
<feature type="transmembrane region" description="Helical" evidence="10">
    <location>
        <begin position="103"/>
        <end position="122"/>
    </location>
</feature>
<proteinExistence type="inferred from homology"/>
<dbReference type="InterPro" id="IPR036259">
    <property type="entry name" value="MFS_trans_sf"/>
</dbReference>
<evidence type="ECO:0000256" key="10">
    <source>
        <dbReference type="SAM" id="Phobius"/>
    </source>
</evidence>
<dbReference type="AlphaFoldDB" id="A0A1H1ZUZ8"/>
<dbReference type="InterPro" id="IPR005829">
    <property type="entry name" value="Sugar_transporter_CS"/>
</dbReference>
<dbReference type="InterPro" id="IPR003663">
    <property type="entry name" value="Sugar/inositol_transpt"/>
</dbReference>
<dbReference type="PROSITE" id="PS50850">
    <property type="entry name" value="MFS"/>
    <property type="match status" value="1"/>
</dbReference>
<evidence type="ECO:0000256" key="5">
    <source>
        <dbReference type="ARBA" id="ARBA00022989"/>
    </source>
</evidence>
<feature type="transmembrane region" description="Helical" evidence="10">
    <location>
        <begin position="274"/>
        <end position="298"/>
    </location>
</feature>
<evidence type="ECO:0000259" key="11">
    <source>
        <dbReference type="PROSITE" id="PS50850"/>
    </source>
</evidence>
<comment type="subcellular location">
    <subcellularLocation>
        <location evidence="1">Cell membrane</location>
        <topology evidence="1">Multi-pass membrane protein</topology>
    </subcellularLocation>
</comment>
<dbReference type="NCBIfam" id="TIGR00879">
    <property type="entry name" value="SP"/>
    <property type="match status" value="1"/>
</dbReference>
<evidence type="ECO:0000256" key="4">
    <source>
        <dbReference type="ARBA" id="ARBA00022692"/>
    </source>
</evidence>
<evidence type="ECO:0000256" key="1">
    <source>
        <dbReference type="ARBA" id="ARBA00004651"/>
    </source>
</evidence>
<dbReference type="InterPro" id="IPR020846">
    <property type="entry name" value="MFS_dom"/>
</dbReference>
<dbReference type="EMBL" id="LT629772">
    <property type="protein sequence ID" value="SDT37429.1"/>
    <property type="molecule type" value="Genomic_DNA"/>
</dbReference>
<organism evidence="12 13">
    <name type="scientific">Microlunatus soli</name>
    <dbReference type="NCBI Taxonomy" id="630515"/>
    <lineage>
        <taxon>Bacteria</taxon>
        <taxon>Bacillati</taxon>
        <taxon>Actinomycetota</taxon>
        <taxon>Actinomycetes</taxon>
        <taxon>Propionibacteriales</taxon>
        <taxon>Propionibacteriaceae</taxon>
        <taxon>Microlunatus</taxon>
    </lineage>
</organism>
<evidence type="ECO:0000256" key="2">
    <source>
        <dbReference type="ARBA" id="ARBA00010992"/>
    </source>
</evidence>
<dbReference type="SUPFAM" id="SSF103473">
    <property type="entry name" value="MFS general substrate transporter"/>
    <property type="match status" value="1"/>
</dbReference>
<evidence type="ECO:0000256" key="8">
    <source>
        <dbReference type="SAM" id="Coils"/>
    </source>
</evidence>
<sequence>MNNEVPDEAARPGDDQPAMADMGTAGKPPRRKRNIAIWLFGALGGILWGYDTGVIGGAMLFIDKDMDLTPLVEGMVVSGLLLGAMVGALSSGRLSDRLGRKKLIMAGGIVFVIGTLGAALAPNPPLLILFRLIIGVGVGIVSVVVPMYLSELAPKHIRGGLSSLMQLMVTTGIFVAYLVDFAFAGSGAWRWMIGLGVVPAVILFIGISTQPESPRWLVAAHRGEKQALQTLLQLRGNYTEAEREMNEIKASVAEEERETEPLKLSDLFTPRLRILFTIGVLLVFFQNFGGINTIIYYAPTLLTNIGFTPSQSIIGNAAIGLLNMLMTLPAMRLIDKVGRKPLLIVGASGMCFGMLFLGVTTLAGLTDDRGPLAMVITLAGIAIYIASFAISWGPVQWVVLPELFPLRIRAGAMGLCTTLNWLFNLAVALAFPSLLSIFGAAPNFFFFACTTFLALMFAWRLLPETKGRSLEEIEHDLVGSRAPSPAV</sequence>
<dbReference type="GO" id="GO:0005886">
    <property type="term" value="C:plasma membrane"/>
    <property type="evidence" value="ECO:0007669"/>
    <property type="project" value="UniProtKB-SubCell"/>
</dbReference>
<keyword evidence="8" id="KW-0175">Coiled coil</keyword>
<feature type="transmembrane region" description="Helical" evidence="10">
    <location>
        <begin position="444"/>
        <end position="462"/>
    </location>
</feature>
<name>A0A1H1ZUZ8_9ACTN</name>
<dbReference type="Proteomes" id="UP000199103">
    <property type="component" value="Chromosome I"/>
</dbReference>
<keyword evidence="3 7" id="KW-0813">Transport</keyword>
<accession>A0A1H1ZUZ8</accession>
<evidence type="ECO:0000313" key="12">
    <source>
        <dbReference type="EMBL" id="SDT37429.1"/>
    </source>
</evidence>
<dbReference type="PANTHER" id="PTHR48020">
    <property type="entry name" value="PROTON MYO-INOSITOL COTRANSPORTER"/>
    <property type="match status" value="1"/>
</dbReference>
<keyword evidence="6 10" id="KW-0472">Membrane</keyword>
<dbReference type="InterPro" id="IPR005828">
    <property type="entry name" value="MFS_sugar_transport-like"/>
</dbReference>
<dbReference type="FunFam" id="1.20.1250.20:FF:000134">
    <property type="entry name" value="MFS sugar transporter protein"/>
    <property type="match status" value="1"/>
</dbReference>
<dbReference type="InterPro" id="IPR050814">
    <property type="entry name" value="Myo-inositol_Transporter"/>
</dbReference>
<feature type="transmembrane region" description="Helical" evidence="10">
    <location>
        <begin position="342"/>
        <end position="366"/>
    </location>
</feature>
<dbReference type="PROSITE" id="PS00216">
    <property type="entry name" value="SUGAR_TRANSPORT_1"/>
    <property type="match status" value="2"/>
</dbReference>
<feature type="transmembrane region" description="Helical" evidence="10">
    <location>
        <begin position="128"/>
        <end position="149"/>
    </location>
</feature>
<dbReference type="Pfam" id="PF00083">
    <property type="entry name" value="Sugar_tr"/>
    <property type="match status" value="1"/>
</dbReference>
<keyword evidence="13" id="KW-1185">Reference proteome</keyword>
<evidence type="ECO:0000256" key="6">
    <source>
        <dbReference type="ARBA" id="ARBA00023136"/>
    </source>
</evidence>